<keyword evidence="12" id="KW-1185">Reference proteome</keyword>
<sequence>MLKLTRCAWPLSLAALVALSGCVNHAGIDHRQTLLTPEGAPSTTLADARLPAAPWPQGQWWQRYGDAQLDGLVAKAWQNNPGLQEVRARADKANAYQEYYGADRAPQVDAFGDVKRSRLSRSEDYAGQGNRYVTVRSLGVTFDYDLDLWGGKRSAWEASVSQARAAEVEVQSARLLLAANVVKAYNQLTYAWDVVDLSERDLKRLRNLQSLTGDRYHNGLDNKSQLQRVDGLVARAEASLLGARSDVQVARLQLSALLGTGVDGAHDIARPKPLRSDEAALPENLPAELLGRRPDIVAARWRVEAQTQTVASVKTRFYPNINLRAAGGIHAMSGDSFNDSVSRFWNIAPTVTLPLFDAGRLRSELKQSNADLDLAIAGYNSTLNTALHQVATSVTELQAVNRQIGLQRTARDTAQSSFDLAVERFEVGENNFLDSLNIEEQLIEDEMRLALLSSKQIDSAVSLVTALGGGYEPEPSAVR</sequence>
<evidence type="ECO:0000256" key="1">
    <source>
        <dbReference type="ARBA" id="ARBA00007613"/>
    </source>
</evidence>
<evidence type="ECO:0000256" key="5">
    <source>
        <dbReference type="ARBA" id="ARBA00023136"/>
    </source>
</evidence>
<dbReference type="PROSITE" id="PS51257">
    <property type="entry name" value="PROKAR_LIPOPROTEIN"/>
    <property type="match status" value="1"/>
</dbReference>
<gene>
    <name evidence="11" type="ORF">RAH46_05935</name>
</gene>
<comment type="function">
    <text evidence="9">Could be involved in resistance to puromycin, acriflavine and tetraphenylarsonium chloride.</text>
</comment>
<dbReference type="InterPro" id="IPR003423">
    <property type="entry name" value="OMP_efflux"/>
</dbReference>
<evidence type="ECO:0000256" key="10">
    <source>
        <dbReference type="RuleBase" id="RU362097"/>
    </source>
</evidence>
<evidence type="ECO:0000256" key="4">
    <source>
        <dbReference type="ARBA" id="ARBA00022729"/>
    </source>
</evidence>
<dbReference type="Pfam" id="PF02321">
    <property type="entry name" value="OEP"/>
    <property type="match status" value="2"/>
</dbReference>
<dbReference type="PANTHER" id="PTHR30203">
    <property type="entry name" value="OUTER MEMBRANE CATION EFFLUX PROTEIN"/>
    <property type="match status" value="1"/>
</dbReference>
<keyword evidence="4 10" id="KW-0732">Signal</keyword>
<evidence type="ECO:0000313" key="11">
    <source>
        <dbReference type="EMBL" id="WMW06878.1"/>
    </source>
</evidence>
<evidence type="ECO:0000256" key="2">
    <source>
        <dbReference type="ARBA" id="ARBA00022452"/>
    </source>
</evidence>
<evidence type="ECO:0000256" key="6">
    <source>
        <dbReference type="ARBA" id="ARBA00023139"/>
    </source>
</evidence>
<dbReference type="SUPFAM" id="SSF56954">
    <property type="entry name" value="Outer membrane efflux proteins (OEP)"/>
    <property type="match status" value="1"/>
</dbReference>
<dbReference type="PANTHER" id="PTHR30203:SF20">
    <property type="entry name" value="MULTIDRUG RESISTANCE OUTER MEMBRANE PROTEIN MDTP-RELATED"/>
    <property type="match status" value="1"/>
</dbReference>
<evidence type="ECO:0000256" key="7">
    <source>
        <dbReference type="ARBA" id="ARBA00023237"/>
    </source>
</evidence>
<reference evidence="11 12" key="1">
    <citation type="submission" date="2023-08" db="EMBL/GenBank/DDBJ databases">
        <title>Complete Genome Sequence of Pseudomonas entomophila TVIN A01.</title>
        <authorList>
            <person name="Shelke T."/>
            <person name="Mahar N.S."/>
            <person name="Gupta I."/>
            <person name="Gupta V."/>
        </authorList>
    </citation>
    <scope>NUCLEOTIDE SEQUENCE [LARGE SCALE GENOMIC DNA]</scope>
    <source>
        <strain evidence="11 12">TVIN-A01</strain>
    </source>
</reference>
<evidence type="ECO:0000313" key="12">
    <source>
        <dbReference type="Proteomes" id="UP001183127"/>
    </source>
</evidence>
<evidence type="ECO:0000256" key="8">
    <source>
        <dbReference type="ARBA" id="ARBA00023288"/>
    </source>
</evidence>
<keyword evidence="7" id="KW-0998">Cell outer membrane</keyword>
<proteinExistence type="inferred from homology"/>
<name>A0ABY9QS66_9PSED</name>
<dbReference type="Gene3D" id="2.20.200.10">
    <property type="entry name" value="Outer membrane efflux proteins (OEP)"/>
    <property type="match status" value="1"/>
</dbReference>
<keyword evidence="8 10" id="KW-0449">Lipoprotein</keyword>
<keyword evidence="6 10" id="KW-0564">Palmitate</keyword>
<keyword evidence="3 10" id="KW-0812">Transmembrane</keyword>
<evidence type="ECO:0000256" key="9">
    <source>
        <dbReference type="ARBA" id="ARBA00037313"/>
    </source>
</evidence>
<evidence type="ECO:0000256" key="3">
    <source>
        <dbReference type="ARBA" id="ARBA00022692"/>
    </source>
</evidence>
<feature type="signal peptide" evidence="10">
    <location>
        <begin position="1"/>
        <end position="26"/>
    </location>
</feature>
<dbReference type="Gene3D" id="1.20.1600.10">
    <property type="entry name" value="Outer membrane efflux proteins (OEP)"/>
    <property type="match status" value="1"/>
</dbReference>
<keyword evidence="2 10" id="KW-1134">Transmembrane beta strand</keyword>
<protein>
    <submittedName>
        <fullName evidence="11">Efflux transporter outer membrane subunit</fullName>
    </submittedName>
</protein>
<dbReference type="NCBIfam" id="TIGR01845">
    <property type="entry name" value="outer_NodT"/>
    <property type="match status" value="1"/>
</dbReference>
<organism evidence="11 12">
    <name type="scientific">Pseudomonas entomophila</name>
    <dbReference type="NCBI Taxonomy" id="312306"/>
    <lineage>
        <taxon>Bacteria</taxon>
        <taxon>Pseudomonadati</taxon>
        <taxon>Pseudomonadota</taxon>
        <taxon>Gammaproteobacteria</taxon>
        <taxon>Pseudomonadales</taxon>
        <taxon>Pseudomonadaceae</taxon>
        <taxon>Pseudomonas</taxon>
    </lineage>
</organism>
<dbReference type="GeneID" id="32807718"/>
<comment type="similarity">
    <text evidence="1 10">Belongs to the outer membrane factor (OMF) (TC 1.B.17) family.</text>
</comment>
<accession>A0ABY9QS66</accession>
<feature type="chain" id="PRO_5045008548" evidence="10">
    <location>
        <begin position="27"/>
        <end position="479"/>
    </location>
</feature>
<dbReference type="RefSeq" id="WP_011535776.1">
    <property type="nucleotide sequence ID" value="NZ_CP132921.1"/>
</dbReference>
<dbReference type="InterPro" id="IPR010131">
    <property type="entry name" value="MdtP/NodT-like"/>
</dbReference>
<keyword evidence="5 10" id="KW-0472">Membrane</keyword>
<dbReference type="EMBL" id="CP132921">
    <property type="protein sequence ID" value="WMW06878.1"/>
    <property type="molecule type" value="Genomic_DNA"/>
</dbReference>
<comment type="subcellular location">
    <subcellularLocation>
        <location evidence="10">Cell outer membrane</location>
        <topology evidence="10">Lipid-anchor</topology>
    </subcellularLocation>
</comment>
<dbReference type="Proteomes" id="UP001183127">
    <property type="component" value="Chromosome"/>
</dbReference>